<name>A0A9Q3JTI3_9BASI</name>
<sequence>MKIMYKQVKSHPNTDGLSIWPLDNVKRAPVYDPEVAANIYINFMEIDRRKNFRFAEWEQESGNPDNKDTEPEGTETLILGINSSESHNEFLSLVMKTYAKHKQCSILLQLLQQKYRSPELESQLQEPWLRDYKDKFFLVDGLLYHREKHTSALTVIDRDHISMILQECHDYPYMGHMSEERTKERLASKACWPKWEQELMEYINSCER</sequence>
<dbReference type="Pfam" id="PF17921">
    <property type="entry name" value="Integrase_H2C2"/>
    <property type="match status" value="1"/>
</dbReference>
<feature type="domain" description="Integrase zinc-binding" evidence="1">
    <location>
        <begin position="157"/>
        <end position="207"/>
    </location>
</feature>
<evidence type="ECO:0000259" key="1">
    <source>
        <dbReference type="Pfam" id="PF17921"/>
    </source>
</evidence>
<dbReference type="EMBL" id="AVOT02080891">
    <property type="protein sequence ID" value="MBW0567444.1"/>
    <property type="molecule type" value="Genomic_DNA"/>
</dbReference>
<accession>A0A9Q3JTI3</accession>
<dbReference type="Gene3D" id="1.10.340.70">
    <property type="match status" value="1"/>
</dbReference>
<dbReference type="AlphaFoldDB" id="A0A9Q3JTI3"/>
<proteinExistence type="predicted"/>
<dbReference type="OrthoDB" id="2595244at2759"/>
<comment type="caution">
    <text evidence="2">The sequence shown here is derived from an EMBL/GenBank/DDBJ whole genome shotgun (WGS) entry which is preliminary data.</text>
</comment>
<keyword evidence="3" id="KW-1185">Reference proteome</keyword>
<evidence type="ECO:0000313" key="3">
    <source>
        <dbReference type="Proteomes" id="UP000765509"/>
    </source>
</evidence>
<gene>
    <name evidence="2" type="ORF">O181_107159</name>
</gene>
<dbReference type="Proteomes" id="UP000765509">
    <property type="component" value="Unassembled WGS sequence"/>
</dbReference>
<dbReference type="InterPro" id="IPR041588">
    <property type="entry name" value="Integrase_H2C2"/>
</dbReference>
<protein>
    <recommendedName>
        <fullName evidence="1">Integrase zinc-binding domain-containing protein</fullName>
    </recommendedName>
</protein>
<reference evidence="2" key="1">
    <citation type="submission" date="2021-03" db="EMBL/GenBank/DDBJ databases">
        <title>Draft genome sequence of rust myrtle Austropuccinia psidii MF-1, a brazilian biotype.</title>
        <authorList>
            <person name="Quecine M.C."/>
            <person name="Pachon D.M.R."/>
            <person name="Bonatelli M.L."/>
            <person name="Correr F.H."/>
            <person name="Franceschini L.M."/>
            <person name="Leite T.F."/>
            <person name="Margarido G.R.A."/>
            <person name="Almeida C.A."/>
            <person name="Ferrarezi J.A."/>
            <person name="Labate C.A."/>
        </authorList>
    </citation>
    <scope>NUCLEOTIDE SEQUENCE</scope>
    <source>
        <strain evidence="2">MF-1</strain>
    </source>
</reference>
<evidence type="ECO:0000313" key="2">
    <source>
        <dbReference type="EMBL" id="MBW0567444.1"/>
    </source>
</evidence>
<organism evidence="2 3">
    <name type="scientific">Austropuccinia psidii MF-1</name>
    <dbReference type="NCBI Taxonomy" id="1389203"/>
    <lineage>
        <taxon>Eukaryota</taxon>
        <taxon>Fungi</taxon>
        <taxon>Dikarya</taxon>
        <taxon>Basidiomycota</taxon>
        <taxon>Pucciniomycotina</taxon>
        <taxon>Pucciniomycetes</taxon>
        <taxon>Pucciniales</taxon>
        <taxon>Sphaerophragmiaceae</taxon>
        <taxon>Austropuccinia</taxon>
    </lineage>
</organism>